<dbReference type="AlphaFoldDB" id="A0A161YNI0"/>
<proteinExistence type="predicted"/>
<dbReference type="RefSeq" id="WP_063382142.1">
    <property type="nucleotide sequence ID" value="NZ_AUXX01000034.1"/>
</dbReference>
<dbReference type="Proteomes" id="UP000076661">
    <property type="component" value="Unassembled WGS sequence"/>
</dbReference>
<comment type="caution">
    <text evidence="1">The sequence shown here is derived from an EMBL/GenBank/DDBJ whole genome shotgun (WGS) entry which is preliminary data.</text>
</comment>
<sequence>MTKKKSKKRYSDIVMSVLAARPSQELVAEPIRKAIDTVYRYIEEPLTLKSLEKREALFSTSQKRVRVKVVRLVITLLSYTDFASLRVGVAKSKCLDPVFHRRIMQMYKKIFNEEISRAAYFRYLRKLVRAGYFCTQAMNIAEIDDSGERVIRGKGGYKWFTWLFFRDLNFESAYFKEQRRIALNSLKKSNRVNTWPVWKSRVAREAALLLQKVEAHSTSALVGEYDTHNQLNIFH</sequence>
<organism evidence="1 2">
    <name type="scientific">Pseudoalteromonas luteoviolacea S4060-1</name>
    <dbReference type="NCBI Taxonomy" id="1365257"/>
    <lineage>
        <taxon>Bacteria</taxon>
        <taxon>Pseudomonadati</taxon>
        <taxon>Pseudomonadota</taxon>
        <taxon>Gammaproteobacteria</taxon>
        <taxon>Alteromonadales</taxon>
        <taxon>Pseudoalteromonadaceae</taxon>
        <taxon>Pseudoalteromonas</taxon>
    </lineage>
</organism>
<dbReference type="PATRIC" id="fig|1365257.3.peg.3767"/>
<accession>A0A161YNI0</accession>
<reference evidence="1 2" key="1">
    <citation type="submission" date="2013-07" db="EMBL/GenBank/DDBJ databases">
        <title>Comparative Genomic and Metabolomic Analysis of Twelve Strains of Pseudoalteromonas luteoviolacea.</title>
        <authorList>
            <person name="Vynne N.G."/>
            <person name="Mansson M."/>
            <person name="Gram L."/>
        </authorList>
    </citation>
    <scope>NUCLEOTIDE SEQUENCE [LARGE SCALE GENOMIC DNA]</scope>
    <source>
        <strain evidence="1 2">S4060-1</strain>
    </source>
</reference>
<evidence type="ECO:0000313" key="2">
    <source>
        <dbReference type="Proteomes" id="UP000076661"/>
    </source>
</evidence>
<name>A0A161YNI0_9GAMM</name>
<protein>
    <submittedName>
        <fullName evidence="1">Uncharacterized protein</fullName>
    </submittedName>
</protein>
<evidence type="ECO:0000313" key="1">
    <source>
        <dbReference type="EMBL" id="KZN63359.1"/>
    </source>
</evidence>
<gene>
    <name evidence="1" type="ORF">N478_03660</name>
</gene>
<dbReference type="EMBL" id="AUXX01000034">
    <property type="protein sequence ID" value="KZN63359.1"/>
    <property type="molecule type" value="Genomic_DNA"/>
</dbReference>